<protein>
    <submittedName>
        <fullName evidence="1">Uncharacterized protein</fullName>
    </submittedName>
</protein>
<reference evidence="1 2" key="1">
    <citation type="submission" date="2022-03" db="EMBL/GenBank/DDBJ databases">
        <title>Mucilaginibacter sp. isolated from the gut of Protaetia brevitarsis seulensis larvae.</title>
        <authorList>
            <person name="Won M."/>
            <person name="Kim S.-J."/>
            <person name="Kwon S.-W."/>
        </authorList>
    </citation>
    <scope>NUCLEOTIDE SEQUENCE [LARGE SCALE GENOMIC DNA]</scope>
    <source>
        <strain evidence="1 2">CFWR-12</strain>
    </source>
</reference>
<dbReference type="EMBL" id="CP094528">
    <property type="protein sequence ID" value="UOE45430.1"/>
    <property type="molecule type" value="Genomic_DNA"/>
</dbReference>
<keyword evidence="2" id="KW-1185">Reference proteome</keyword>
<dbReference type="RefSeq" id="WP_243558008.1">
    <property type="nucleotide sequence ID" value="NZ_CP094528.1"/>
</dbReference>
<dbReference type="Proteomes" id="UP000832097">
    <property type="component" value="Chromosome"/>
</dbReference>
<name>A0ABY4C9S6_9MICO</name>
<proteinExistence type="predicted"/>
<evidence type="ECO:0000313" key="1">
    <source>
        <dbReference type="EMBL" id="UOE45430.1"/>
    </source>
</evidence>
<organism evidence="1 2">
    <name type="scientific">Agromyces larvae</name>
    <dbReference type="NCBI Taxonomy" id="2929802"/>
    <lineage>
        <taxon>Bacteria</taxon>
        <taxon>Bacillati</taxon>
        <taxon>Actinomycetota</taxon>
        <taxon>Actinomycetes</taxon>
        <taxon>Micrococcales</taxon>
        <taxon>Microbacteriaceae</taxon>
        <taxon>Agromyces</taxon>
    </lineage>
</organism>
<gene>
    <name evidence="1" type="ORF">MTO99_06635</name>
</gene>
<sequence length="127" mass="12976">MLDHSVAAADGELLEAHSAVPGNDDLPRGGLVRLEGRETEASRLRPAANLFEPEFDAFGDRVARSESAAAAGTEAGGLPLEVRARLFFGVAARAQPLQGAAVVSGRSAGLIATAGEARDADRAELAG</sequence>
<accession>A0ABY4C9S6</accession>
<evidence type="ECO:0000313" key="2">
    <source>
        <dbReference type="Proteomes" id="UP000832097"/>
    </source>
</evidence>